<evidence type="ECO:0000256" key="3">
    <source>
        <dbReference type="SAM" id="MobiDB-lite"/>
    </source>
</evidence>
<dbReference type="EMBL" id="JANAVB010025999">
    <property type="protein sequence ID" value="KAJ6819780.1"/>
    <property type="molecule type" value="Genomic_DNA"/>
</dbReference>
<name>A0AAX6FTV8_IRIPA</name>
<accession>A0AAX6FTV8</accession>
<evidence type="ECO:0000313" key="5">
    <source>
        <dbReference type="Proteomes" id="UP001140949"/>
    </source>
</evidence>
<keyword evidence="5" id="KW-1185">Reference proteome</keyword>
<dbReference type="AlphaFoldDB" id="A0AAX6FTV8"/>
<evidence type="ECO:0000256" key="1">
    <source>
        <dbReference type="ARBA" id="ARBA00022737"/>
    </source>
</evidence>
<dbReference type="PROSITE" id="PS51375">
    <property type="entry name" value="PPR"/>
    <property type="match status" value="1"/>
</dbReference>
<comment type="caution">
    <text evidence="4">The sequence shown here is derived from an EMBL/GenBank/DDBJ whole genome shotgun (WGS) entry which is preliminary data.</text>
</comment>
<reference evidence="4" key="1">
    <citation type="journal article" date="2023" name="GigaByte">
        <title>Genome assembly of the bearded iris, Iris pallida Lam.</title>
        <authorList>
            <person name="Bruccoleri R.E."/>
            <person name="Oakeley E.J."/>
            <person name="Faust A.M.E."/>
            <person name="Altorfer M."/>
            <person name="Dessus-Babus S."/>
            <person name="Burckhardt D."/>
            <person name="Oertli M."/>
            <person name="Naumann U."/>
            <person name="Petersen F."/>
            <person name="Wong J."/>
        </authorList>
    </citation>
    <scope>NUCLEOTIDE SEQUENCE</scope>
    <source>
        <strain evidence="4">GSM-AAB239-AS_SAM_17_03QT</strain>
    </source>
</reference>
<organism evidence="4 5">
    <name type="scientific">Iris pallida</name>
    <name type="common">Sweet iris</name>
    <dbReference type="NCBI Taxonomy" id="29817"/>
    <lineage>
        <taxon>Eukaryota</taxon>
        <taxon>Viridiplantae</taxon>
        <taxon>Streptophyta</taxon>
        <taxon>Embryophyta</taxon>
        <taxon>Tracheophyta</taxon>
        <taxon>Spermatophyta</taxon>
        <taxon>Magnoliopsida</taxon>
        <taxon>Liliopsida</taxon>
        <taxon>Asparagales</taxon>
        <taxon>Iridaceae</taxon>
        <taxon>Iridoideae</taxon>
        <taxon>Irideae</taxon>
        <taxon>Iris</taxon>
    </lineage>
</organism>
<evidence type="ECO:0000256" key="2">
    <source>
        <dbReference type="PROSITE-ProRule" id="PRU00708"/>
    </source>
</evidence>
<dbReference type="InterPro" id="IPR011990">
    <property type="entry name" value="TPR-like_helical_dom_sf"/>
</dbReference>
<dbReference type="Proteomes" id="UP001140949">
    <property type="component" value="Unassembled WGS sequence"/>
</dbReference>
<evidence type="ECO:0000313" key="4">
    <source>
        <dbReference type="EMBL" id="KAJ6819780.1"/>
    </source>
</evidence>
<dbReference type="NCBIfam" id="TIGR00756">
    <property type="entry name" value="PPR"/>
    <property type="match status" value="1"/>
</dbReference>
<keyword evidence="1" id="KW-0677">Repeat</keyword>
<reference evidence="4" key="2">
    <citation type="submission" date="2023-04" db="EMBL/GenBank/DDBJ databases">
        <authorList>
            <person name="Bruccoleri R.E."/>
            <person name="Oakeley E.J."/>
            <person name="Faust A.-M."/>
            <person name="Dessus-Babus S."/>
            <person name="Altorfer M."/>
            <person name="Burckhardt D."/>
            <person name="Oertli M."/>
            <person name="Naumann U."/>
            <person name="Petersen F."/>
            <person name="Wong J."/>
        </authorList>
    </citation>
    <scope>NUCLEOTIDE SEQUENCE</scope>
    <source>
        <strain evidence="4">GSM-AAB239-AS_SAM_17_03QT</strain>
        <tissue evidence="4">Leaf</tissue>
    </source>
</reference>
<dbReference type="Gene3D" id="1.25.40.10">
    <property type="entry name" value="Tetratricopeptide repeat domain"/>
    <property type="match status" value="1"/>
</dbReference>
<dbReference type="Pfam" id="PF13041">
    <property type="entry name" value="PPR_2"/>
    <property type="match status" value="1"/>
</dbReference>
<sequence length="152" mass="16524">MVSKGIQPNAVTYNSIIRGHLVLCRWKEVGEIFKEMVDRGRKPDDVTFNTHRKDGKLIDERVEQTYAEYLRLRRRTTASAPTTGEAGTSSKPSSAPSEDELWMTAAGGLQRGTYYGMGSYGAIVATQSSRASAASVHSPTTLAVVCPSPGDR</sequence>
<feature type="repeat" description="PPR" evidence="2">
    <location>
        <begin position="9"/>
        <end position="43"/>
    </location>
</feature>
<feature type="compositionally biased region" description="Polar residues" evidence="3">
    <location>
        <begin position="77"/>
        <end position="96"/>
    </location>
</feature>
<dbReference type="InterPro" id="IPR002885">
    <property type="entry name" value="PPR_rpt"/>
</dbReference>
<protein>
    <submittedName>
        <fullName evidence="4">Protein Rf1, mitochondrial-like isoform X1</fullName>
    </submittedName>
</protein>
<feature type="region of interest" description="Disordered" evidence="3">
    <location>
        <begin position="73"/>
        <end position="99"/>
    </location>
</feature>
<gene>
    <name evidence="4" type="ORF">M6B38_401235</name>
</gene>
<proteinExistence type="predicted"/>